<feature type="transmembrane region" description="Helical" evidence="1">
    <location>
        <begin position="69"/>
        <end position="87"/>
    </location>
</feature>
<protein>
    <recommendedName>
        <fullName evidence="4">Transmembrane protein</fullName>
    </recommendedName>
</protein>
<keyword evidence="1" id="KW-1133">Transmembrane helix</keyword>
<comment type="caution">
    <text evidence="2">The sequence shown here is derived from an EMBL/GenBank/DDBJ whole genome shotgun (WGS) entry which is preliminary data.</text>
</comment>
<accession>A0ABR6RFW5</accession>
<proteinExistence type="predicted"/>
<organism evidence="2 3">
    <name type="scientific">Comamonas odontotermitis</name>
    <dbReference type="NCBI Taxonomy" id="379895"/>
    <lineage>
        <taxon>Bacteria</taxon>
        <taxon>Pseudomonadati</taxon>
        <taxon>Pseudomonadota</taxon>
        <taxon>Betaproteobacteria</taxon>
        <taxon>Burkholderiales</taxon>
        <taxon>Comamonadaceae</taxon>
        <taxon>Comamonas</taxon>
    </lineage>
</organism>
<sequence length="100" mass="10958">MRWWHQLRRHSRQIAGMGLLLVGLVLVVAWVQTDDPDCSLNQDLFTQQRLCDGTAGEPDENASQRTNPWLVLIVGLGAFVAGAYLLASGNTARPPDDADS</sequence>
<gene>
    <name evidence="2" type="ORF">HNP33_001982</name>
</gene>
<reference evidence="2 3" key="1">
    <citation type="submission" date="2020-08" db="EMBL/GenBank/DDBJ databases">
        <title>Functional genomics of gut bacteria from endangered species of beetles.</title>
        <authorList>
            <person name="Carlos-Shanley C."/>
        </authorList>
    </citation>
    <scope>NUCLEOTIDE SEQUENCE [LARGE SCALE GENOMIC DNA]</scope>
    <source>
        <strain evidence="2 3">S00124</strain>
    </source>
</reference>
<name>A0ABR6RFW5_9BURK</name>
<evidence type="ECO:0000313" key="2">
    <source>
        <dbReference type="EMBL" id="MBB6577914.1"/>
    </source>
</evidence>
<evidence type="ECO:0000256" key="1">
    <source>
        <dbReference type="SAM" id="Phobius"/>
    </source>
</evidence>
<evidence type="ECO:0000313" key="3">
    <source>
        <dbReference type="Proteomes" id="UP000562492"/>
    </source>
</evidence>
<feature type="transmembrane region" description="Helical" evidence="1">
    <location>
        <begin position="12"/>
        <end position="31"/>
    </location>
</feature>
<dbReference type="Proteomes" id="UP000562492">
    <property type="component" value="Unassembled WGS sequence"/>
</dbReference>
<keyword evidence="1" id="KW-0812">Transmembrane</keyword>
<keyword evidence="1" id="KW-0472">Membrane</keyword>
<keyword evidence="3" id="KW-1185">Reference proteome</keyword>
<evidence type="ECO:0008006" key="4">
    <source>
        <dbReference type="Google" id="ProtNLM"/>
    </source>
</evidence>
<dbReference type="EMBL" id="JACHKZ010000010">
    <property type="protein sequence ID" value="MBB6577914.1"/>
    <property type="molecule type" value="Genomic_DNA"/>
</dbReference>